<dbReference type="SMART" id="SM00977">
    <property type="entry name" value="TilS_C"/>
    <property type="match status" value="1"/>
</dbReference>
<dbReference type="InterPro" id="IPR011063">
    <property type="entry name" value="TilS/TtcA_N"/>
</dbReference>
<dbReference type="SUPFAM" id="SSF52402">
    <property type="entry name" value="Adenine nucleotide alpha hydrolases-like"/>
    <property type="match status" value="1"/>
</dbReference>
<evidence type="ECO:0000256" key="4">
    <source>
        <dbReference type="ARBA" id="ARBA00022694"/>
    </source>
</evidence>
<evidence type="ECO:0000256" key="7">
    <source>
        <dbReference type="ARBA" id="ARBA00048539"/>
    </source>
</evidence>
<name>A0A3L9YDQ3_9FLAO</name>
<keyword evidence="3 8" id="KW-0436">Ligase</keyword>
<reference evidence="10 11" key="1">
    <citation type="submission" date="2018-10" db="EMBL/GenBank/DDBJ databases">
        <title>Genomic Encyclopedia of Archaeal and Bacterial Type Strains, Phase II (KMG-II): from individual species to whole genera.</title>
        <authorList>
            <person name="Goeker M."/>
        </authorList>
    </citation>
    <scope>NUCLEOTIDE SEQUENCE [LARGE SCALE GENOMIC DNA]</scope>
    <source>
        <strain evidence="10 11">DSM 23424</strain>
    </source>
</reference>
<gene>
    <name evidence="8" type="primary">tilS</name>
    <name evidence="10" type="ORF">BXY75_2205</name>
</gene>
<proteinExistence type="inferred from homology"/>
<dbReference type="OrthoDB" id="9807403at2"/>
<dbReference type="NCBIfam" id="TIGR02432">
    <property type="entry name" value="lysidine_TilS_N"/>
    <property type="match status" value="1"/>
</dbReference>
<dbReference type="EC" id="6.3.4.19" evidence="8"/>
<evidence type="ECO:0000256" key="5">
    <source>
        <dbReference type="ARBA" id="ARBA00022741"/>
    </source>
</evidence>
<dbReference type="GO" id="GO:0005737">
    <property type="term" value="C:cytoplasm"/>
    <property type="evidence" value="ECO:0007669"/>
    <property type="project" value="UniProtKB-SubCell"/>
</dbReference>
<protein>
    <recommendedName>
        <fullName evidence="8">tRNA(Ile)-lysidine synthase</fullName>
        <ecNumber evidence="8">6.3.4.19</ecNumber>
    </recommendedName>
    <alternativeName>
        <fullName evidence="8">tRNA(Ile)-2-lysyl-cytidine synthase</fullName>
    </alternativeName>
    <alternativeName>
        <fullName evidence="8">tRNA(Ile)-lysidine synthetase</fullName>
    </alternativeName>
</protein>
<evidence type="ECO:0000256" key="2">
    <source>
        <dbReference type="ARBA" id="ARBA00022490"/>
    </source>
</evidence>
<dbReference type="GO" id="GO:0006400">
    <property type="term" value="P:tRNA modification"/>
    <property type="evidence" value="ECO:0007669"/>
    <property type="project" value="UniProtKB-UniRule"/>
</dbReference>
<keyword evidence="6 8" id="KW-0067">ATP-binding</keyword>
<organism evidence="10 11">
    <name type="scientific">Ulvibacter antarcticus</name>
    <dbReference type="NCBI Taxonomy" id="442714"/>
    <lineage>
        <taxon>Bacteria</taxon>
        <taxon>Pseudomonadati</taxon>
        <taxon>Bacteroidota</taxon>
        <taxon>Flavobacteriia</taxon>
        <taxon>Flavobacteriales</taxon>
        <taxon>Flavobacteriaceae</taxon>
        <taxon>Ulvibacter</taxon>
    </lineage>
</organism>
<dbReference type="InterPro" id="IPR012796">
    <property type="entry name" value="Lysidine-tRNA-synth_C"/>
</dbReference>
<keyword evidence="5 8" id="KW-0547">Nucleotide-binding</keyword>
<accession>A0A3L9YDQ3</accession>
<dbReference type="InterPro" id="IPR012795">
    <property type="entry name" value="tRNA_Ile_lys_synt_N"/>
</dbReference>
<evidence type="ECO:0000313" key="10">
    <source>
        <dbReference type="EMBL" id="RMA58826.1"/>
    </source>
</evidence>
<dbReference type="PANTHER" id="PTHR43033">
    <property type="entry name" value="TRNA(ILE)-LYSIDINE SYNTHASE-RELATED"/>
    <property type="match status" value="1"/>
</dbReference>
<dbReference type="InterPro" id="IPR012094">
    <property type="entry name" value="tRNA_Ile_lys_synt"/>
</dbReference>
<dbReference type="SUPFAM" id="SSF56037">
    <property type="entry name" value="PheT/TilS domain"/>
    <property type="match status" value="1"/>
</dbReference>
<dbReference type="Pfam" id="PF11734">
    <property type="entry name" value="TilS_C"/>
    <property type="match status" value="1"/>
</dbReference>
<keyword evidence="4 8" id="KW-0819">tRNA processing</keyword>
<dbReference type="HAMAP" id="MF_01161">
    <property type="entry name" value="tRNA_Ile_lys_synt"/>
    <property type="match status" value="1"/>
</dbReference>
<dbReference type="AlphaFoldDB" id="A0A3L9YDQ3"/>
<dbReference type="GO" id="GO:0032267">
    <property type="term" value="F:tRNA(Ile)-lysidine synthase activity"/>
    <property type="evidence" value="ECO:0007669"/>
    <property type="project" value="UniProtKB-EC"/>
</dbReference>
<dbReference type="Pfam" id="PF01171">
    <property type="entry name" value="ATP_bind_3"/>
    <property type="match status" value="1"/>
</dbReference>
<keyword evidence="11" id="KW-1185">Reference proteome</keyword>
<dbReference type="InterPro" id="IPR014729">
    <property type="entry name" value="Rossmann-like_a/b/a_fold"/>
</dbReference>
<comment type="domain">
    <text evidence="8">The N-terminal region contains the highly conserved SGGXDS motif, predicted to be a P-loop motif involved in ATP binding.</text>
</comment>
<comment type="subcellular location">
    <subcellularLocation>
        <location evidence="1 8">Cytoplasm</location>
    </subcellularLocation>
</comment>
<evidence type="ECO:0000256" key="1">
    <source>
        <dbReference type="ARBA" id="ARBA00004496"/>
    </source>
</evidence>
<dbReference type="RefSeq" id="WP_121907764.1">
    <property type="nucleotide sequence ID" value="NZ_REFC01000013.1"/>
</dbReference>
<evidence type="ECO:0000256" key="8">
    <source>
        <dbReference type="HAMAP-Rule" id="MF_01161"/>
    </source>
</evidence>
<feature type="domain" description="Lysidine-tRNA(Ile) synthetase C-terminal" evidence="9">
    <location>
        <begin position="360"/>
        <end position="432"/>
    </location>
</feature>
<evidence type="ECO:0000313" key="11">
    <source>
        <dbReference type="Proteomes" id="UP000271339"/>
    </source>
</evidence>
<dbReference type="Proteomes" id="UP000271339">
    <property type="component" value="Unassembled WGS sequence"/>
</dbReference>
<evidence type="ECO:0000256" key="3">
    <source>
        <dbReference type="ARBA" id="ARBA00022598"/>
    </source>
</evidence>
<sequence length="436" mass="50615">MIKKLEKHISEQLSFLQGKKLLIACSGGLDSVVLSYLLRQLKFEIGLAHCNFSLRGKESDQDEEFVVELADSYSVAVYTETFDTKKFAKEHKLSTQMAARQLRYHWFEEIRQDFTYDYIVTGHHADDDLETFLINLSRGTGLKGLTGIQEINELVVRPILPFTRAEILNFAKEKNLYWREDSSNKKADYLRNVLRLNVLPPFKEAAPGVIASLQKTQKHLKDSYSLIEDYLSLVYTLVVQEIPEGYTINIDKLKELPNTNALLYEITSPFGFTDFKAVSELLESQSGKQVFSETHRLLKDRNVLILTEISEKKEEKEFYIKKNQIKITKPFQMELKSIDKIGNITSSTIYVDNDKIDYPLVVRKWQEGDVFFPFGMKGKKKLSKFFKDEKLSLVRKEKIWVLTSNNQIVWVVGYRPDDRFKVDDKTKNILKVTRTT</sequence>
<dbReference type="NCBIfam" id="TIGR02433">
    <property type="entry name" value="lysidine_TilS_C"/>
    <property type="match status" value="1"/>
</dbReference>
<dbReference type="EMBL" id="REFC01000013">
    <property type="protein sequence ID" value="RMA58826.1"/>
    <property type="molecule type" value="Genomic_DNA"/>
</dbReference>
<dbReference type="PANTHER" id="PTHR43033:SF1">
    <property type="entry name" value="TRNA(ILE)-LYSIDINE SYNTHASE-RELATED"/>
    <property type="match status" value="1"/>
</dbReference>
<dbReference type="CDD" id="cd01992">
    <property type="entry name" value="TilS_N"/>
    <property type="match status" value="1"/>
</dbReference>
<dbReference type="GO" id="GO:0005524">
    <property type="term" value="F:ATP binding"/>
    <property type="evidence" value="ECO:0007669"/>
    <property type="project" value="UniProtKB-UniRule"/>
</dbReference>
<comment type="catalytic activity">
    <reaction evidence="7 8">
        <text>cytidine(34) in tRNA(Ile2) + L-lysine + ATP = lysidine(34) in tRNA(Ile2) + AMP + diphosphate + H(+)</text>
        <dbReference type="Rhea" id="RHEA:43744"/>
        <dbReference type="Rhea" id="RHEA-COMP:10625"/>
        <dbReference type="Rhea" id="RHEA-COMP:10670"/>
        <dbReference type="ChEBI" id="CHEBI:15378"/>
        <dbReference type="ChEBI" id="CHEBI:30616"/>
        <dbReference type="ChEBI" id="CHEBI:32551"/>
        <dbReference type="ChEBI" id="CHEBI:33019"/>
        <dbReference type="ChEBI" id="CHEBI:82748"/>
        <dbReference type="ChEBI" id="CHEBI:83665"/>
        <dbReference type="ChEBI" id="CHEBI:456215"/>
        <dbReference type="EC" id="6.3.4.19"/>
    </reaction>
</comment>
<comment type="function">
    <text evidence="8">Ligates lysine onto the cytidine present at position 34 of the AUA codon-specific tRNA(Ile) that contains the anticodon CAU, in an ATP-dependent manner. Cytidine is converted to lysidine, thus changing the amino acid specificity of the tRNA from methionine to isoleucine.</text>
</comment>
<dbReference type="Gene3D" id="3.40.50.620">
    <property type="entry name" value="HUPs"/>
    <property type="match status" value="1"/>
</dbReference>
<evidence type="ECO:0000256" key="6">
    <source>
        <dbReference type="ARBA" id="ARBA00022840"/>
    </source>
</evidence>
<comment type="caution">
    <text evidence="10">The sequence shown here is derived from an EMBL/GenBank/DDBJ whole genome shotgun (WGS) entry which is preliminary data.</text>
</comment>
<feature type="binding site" evidence="8">
    <location>
        <begin position="26"/>
        <end position="31"/>
    </location>
    <ligand>
        <name>ATP</name>
        <dbReference type="ChEBI" id="CHEBI:30616"/>
    </ligand>
</feature>
<evidence type="ECO:0000259" key="9">
    <source>
        <dbReference type="SMART" id="SM00977"/>
    </source>
</evidence>
<comment type="similarity">
    <text evidence="8">Belongs to the tRNA(Ile)-lysidine synthase family.</text>
</comment>
<keyword evidence="2 8" id="KW-0963">Cytoplasm</keyword>